<comment type="caution">
    <text evidence="6">The sequence shown here is derived from an EMBL/GenBank/DDBJ whole genome shotgun (WGS) entry which is preliminary data.</text>
</comment>
<dbReference type="PANTHER" id="PTHR10353:SF209">
    <property type="entry name" value="GALACTOLIPID GALACTOSYLTRANSFERASE SFR2, CHLOROPLASTIC"/>
    <property type="match status" value="1"/>
</dbReference>
<dbReference type="GO" id="GO:0008422">
    <property type="term" value="F:beta-glucosidase activity"/>
    <property type="evidence" value="ECO:0007669"/>
    <property type="project" value="TreeGrafter"/>
</dbReference>
<evidence type="ECO:0000256" key="4">
    <source>
        <dbReference type="PROSITE-ProRule" id="PRU10055"/>
    </source>
</evidence>
<gene>
    <name evidence="6" type="ORF">A2719_05375</name>
</gene>
<dbReference type="Proteomes" id="UP000177480">
    <property type="component" value="Unassembled WGS sequence"/>
</dbReference>
<accession>A0A1G2FZ22</accession>
<keyword evidence="2" id="KW-0378">Hydrolase</keyword>
<dbReference type="PANTHER" id="PTHR10353">
    <property type="entry name" value="GLYCOSYL HYDROLASE"/>
    <property type="match status" value="1"/>
</dbReference>
<evidence type="ECO:0000256" key="2">
    <source>
        <dbReference type="ARBA" id="ARBA00022801"/>
    </source>
</evidence>
<dbReference type="SUPFAM" id="SSF51445">
    <property type="entry name" value="(Trans)glycosidases"/>
    <property type="match status" value="1"/>
</dbReference>
<dbReference type="Pfam" id="PF00232">
    <property type="entry name" value="Glyco_hydro_1"/>
    <property type="match status" value="2"/>
</dbReference>
<dbReference type="InterPro" id="IPR001360">
    <property type="entry name" value="Glyco_hydro_1"/>
</dbReference>
<dbReference type="GO" id="GO:0005975">
    <property type="term" value="P:carbohydrate metabolic process"/>
    <property type="evidence" value="ECO:0007669"/>
    <property type="project" value="InterPro"/>
</dbReference>
<dbReference type="EMBL" id="MHNK01000017">
    <property type="protein sequence ID" value="OGZ43323.1"/>
    <property type="molecule type" value="Genomic_DNA"/>
</dbReference>
<comment type="similarity">
    <text evidence="1 5">Belongs to the glycosyl hydrolase 1 family.</text>
</comment>
<dbReference type="PRINTS" id="PR00131">
    <property type="entry name" value="GLHYDRLASE1"/>
</dbReference>
<sequence>MKENFLWGAATASHQVEGHNHNDWSVWEKENAERLSRESDGKYPPENYISGQACDHYNRYEEDFDIAKSLGHNAHRFSVEWSRIEPEEGKFDEREIEHYRNIIKALRARGLEPFVTLWHWTLPVWLAKKGGVLADEFPERFARYADRVSDALGEHVRFWITINEPEIYVLNSYMRGLWPPEKKNLVLFYKALWSIRRAHQKAYQSMKHTNQFTFIGVSSNFSYFESGGGIVNALCAWLADKNWNFYFLNRIRKTTDFIGLNYYFHNRINYGINKNENKVVSDMGWELYPEGLYHLLLGLRQFQKPIYITENGLADAGDTHRAWFIEEHIRYMKKAMEEGADVRGYLHWSLLDNFEWDKGFWPRFGLVEIDYQTMKRKIRPSALEYKKIIEEGL</sequence>
<evidence type="ECO:0000256" key="3">
    <source>
        <dbReference type="ARBA" id="ARBA00023295"/>
    </source>
</evidence>
<organism evidence="6 7">
    <name type="scientific">Candidatus Ryanbacteria bacterium RIFCSPHIGHO2_01_FULL_45_22</name>
    <dbReference type="NCBI Taxonomy" id="1802114"/>
    <lineage>
        <taxon>Bacteria</taxon>
        <taxon>Candidatus Ryaniibacteriota</taxon>
    </lineage>
</organism>
<dbReference type="AlphaFoldDB" id="A0A1G2FZ22"/>
<dbReference type="InterPro" id="IPR018120">
    <property type="entry name" value="Glyco_hydro_1_AS"/>
</dbReference>
<name>A0A1G2FZ22_9BACT</name>
<evidence type="ECO:0000313" key="6">
    <source>
        <dbReference type="EMBL" id="OGZ43323.1"/>
    </source>
</evidence>
<dbReference type="Gene3D" id="3.20.20.80">
    <property type="entry name" value="Glycosidases"/>
    <property type="match status" value="2"/>
</dbReference>
<keyword evidence="3" id="KW-0326">Glycosidase</keyword>
<dbReference type="PROSITE" id="PS00572">
    <property type="entry name" value="GLYCOSYL_HYDROL_F1_1"/>
    <property type="match status" value="1"/>
</dbReference>
<evidence type="ECO:0000313" key="7">
    <source>
        <dbReference type="Proteomes" id="UP000177480"/>
    </source>
</evidence>
<feature type="active site" description="Nucleophile" evidence="4">
    <location>
        <position position="310"/>
    </location>
</feature>
<evidence type="ECO:0000256" key="5">
    <source>
        <dbReference type="RuleBase" id="RU003690"/>
    </source>
</evidence>
<dbReference type="STRING" id="1802114.A2719_05375"/>
<evidence type="ECO:0008006" key="8">
    <source>
        <dbReference type="Google" id="ProtNLM"/>
    </source>
</evidence>
<protein>
    <recommendedName>
        <fullName evidence="8">Beta-glucosidase</fullName>
    </recommendedName>
</protein>
<evidence type="ECO:0000256" key="1">
    <source>
        <dbReference type="ARBA" id="ARBA00010838"/>
    </source>
</evidence>
<reference evidence="6 7" key="1">
    <citation type="journal article" date="2016" name="Nat. Commun.">
        <title>Thousands of microbial genomes shed light on interconnected biogeochemical processes in an aquifer system.</title>
        <authorList>
            <person name="Anantharaman K."/>
            <person name="Brown C.T."/>
            <person name="Hug L.A."/>
            <person name="Sharon I."/>
            <person name="Castelle C.J."/>
            <person name="Probst A.J."/>
            <person name="Thomas B.C."/>
            <person name="Singh A."/>
            <person name="Wilkins M.J."/>
            <person name="Karaoz U."/>
            <person name="Brodie E.L."/>
            <person name="Williams K.H."/>
            <person name="Hubbard S.S."/>
            <person name="Banfield J.F."/>
        </authorList>
    </citation>
    <scope>NUCLEOTIDE SEQUENCE [LARGE SCALE GENOMIC DNA]</scope>
</reference>
<dbReference type="InterPro" id="IPR017853">
    <property type="entry name" value="GH"/>
</dbReference>
<proteinExistence type="inferred from homology"/>